<reference evidence="1" key="1">
    <citation type="journal article" date="2013" name="Genetics">
        <title>The draft genome and transcriptome of Panagrellus redivivus are shaped by the harsh demands of a free-living lifestyle.</title>
        <authorList>
            <person name="Srinivasan J."/>
            <person name="Dillman A.R."/>
            <person name="Macchietto M.G."/>
            <person name="Heikkinen L."/>
            <person name="Lakso M."/>
            <person name="Fracchia K.M."/>
            <person name="Antoshechkin I."/>
            <person name="Mortazavi A."/>
            <person name="Wong G."/>
            <person name="Sternberg P.W."/>
        </authorList>
    </citation>
    <scope>NUCLEOTIDE SEQUENCE [LARGE SCALE GENOMIC DNA]</scope>
    <source>
        <strain evidence="1">MT8872</strain>
    </source>
</reference>
<accession>A0A7E4VZB8</accession>
<keyword evidence="1" id="KW-1185">Reference proteome</keyword>
<sequence>MIRPVFTIIDCWISFARSVITNVIVFADSHICQIDDIKVTTATDFLQKVPEPTFWDRFAANKPLLPYQAFIDPQVVSLSSDPFLGEKWLRSRRIVSIPKDTQNRLPPIKNALFSKPGQTNGTIDFCENATTDKIIDFPRDAKSALSVLNAWELSEDELLRRLILDSG</sequence>
<dbReference type="WBParaSite" id="Pan_g5233.t1">
    <property type="protein sequence ID" value="Pan_g5233.t1"/>
    <property type="gene ID" value="Pan_g5233"/>
</dbReference>
<organism evidence="1 2">
    <name type="scientific">Panagrellus redivivus</name>
    <name type="common">Microworm</name>
    <dbReference type="NCBI Taxonomy" id="6233"/>
    <lineage>
        <taxon>Eukaryota</taxon>
        <taxon>Metazoa</taxon>
        <taxon>Ecdysozoa</taxon>
        <taxon>Nematoda</taxon>
        <taxon>Chromadorea</taxon>
        <taxon>Rhabditida</taxon>
        <taxon>Tylenchina</taxon>
        <taxon>Panagrolaimomorpha</taxon>
        <taxon>Panagrolaimoidea</taxon>
        <taxon>Panagrolaimidae</taxon>
        <taxon>Panagrellus</taxon>
    </lineage>
</organism>
<dbReference type="AlphaFoldDB" id="A0A7E4VZB8"/>
<evidence type="ECO:0000313" key="1">
    <source>
        <dbReference type="Proteomes" id="UP000492821"/>
    </source>
</evidence>
<proteinExistence type="predicted"/>
<dbReference type="Proteomes" id="UP000492821">
    <property type="component" value="Unassembled WGS sequence"/>
</dbReference>
<evidence type="ECO:0000313" key="2">
    <source>
        <dbReference type="WBParaSite" id="Pan_g5233.t1"/>
    </source>
</evidence>
<reference evidence="2" key="2">
    <citation type="submission" date="2020-10" db="UniProtKB">
        <authorList>
            <consortium name="WormBaseParasite"/>
        </authorList>
    </citation>
    <scope>IDENTIFICATION</scope>
</reference>
<protein>
    <submittedName>
        <fullName evidence="2">DUF2088 domain-containing protein</fullName>
    </submittedName>
</protein>
<name>A0A7E4VZB8_PANRE</name>